<proteinExistence type="predicted"/>
<dbReference type="GO" id="GO:0004222">
    <property type="term" value="F:metalloendopeptidase activity"/>
    <property type="evidence" value="ECO:0007669"/>
    <property type="project" value="InterPro"/>
</dbReference>
<evidence type="ECO:0000313" key="5">
    <source>
        <dbReference type="Proteomes" id="UP000886595"/>
    </source>
</evidence>
<keyword evidence="2" id="KW-0472">Membrane</keyword>
<reference evidence="4 5" key="1">
    <citation type="submission" date="2020-02" db="EMBL/GenBank/DDBJ databases">
        <authorList>
            <person name="Ma Q."/>
            <person name="Huang Y."/>
            <person name="Song X."/>
            <person name="Pei D."/>
        </authorList>
    </citation>
    <scope>NUCLEOTIDE SEQUENCE [LARGE SCALE GENOMIC DNA]</scope>
    <source>
        <strain evidence="4">Sxm20200214</strain>
        <tissue evidence="4">Leaf</tissue>
    </source>
</reference>
<comment type="caution">
    <text evidence="4">The sequence shown here is derived from an EMBL/GenBank/DDBJ whole genome shotgun (WGS) entry which is preliminary data.</text>
</comment>
<feature type="domain" description="Peptidase M41" evidence="3">
    <location>
        <begin position="1"/>
        <end position="85"/>
    </location>
</feature>
<dbReference type="InterPro" id="IPR037219">
    <property type="entry name" value="Peptidase_M41-like"/>
</dbReference>
<keyword evidence="5" id="KW-1185">Reference proteome</keyword>
<accession>A0A8X7W9T2</accession>
<dbReference type="GO" id="GO:0009535">
    <property type="term" value="C:chloroplast thylakoid membrane"/>
    <property type="evidence" value="ECO:0007669"/>
    <property type="project" value="TreeGrafter"/>
</dbReference>
<dbReference type="SUPFAM" id="SSF140990">
    <property type="entry name" value="FtsH protease domain-like"/>
    <property type="match status" value="1"/>
</dbReference>
<name>A0A8X7W9T2_BRACI</name>
<evidence type="ECO:0000313" key="4">
    <source>
        <dbReference type="EMBL" id="KAG2324975.1"/>
    </source>
</evidence>
<dbReference type="GO" id="GO:0004176">
    <property type="term" value="F:ATP-dependent peptidase activity"/>
    <property type="evidence" value="ECO:0007669"/>
    <property type="project" value="InterPro"/>
</dbReference>
<dbReference type="Pfam" id="PF01434">
    <property type="entry name" value="Peptidase_M41"/>
    <property type="match status" value="1"/>
</dbReference>
<evidence type="ECO:0000256" key="1">
    <source>
        <dbReference type="ARBA" id="ARBA00022946"/>
    </source>
</evidence>
<protein>
    <recommendedName>
        <fullName evidence="3">Peptidase M41 domain-containing protein</fullName>
    </recommendedName>
</protein>
<dbReference type="PANTHER" id="PTHR23076">
    <property type="entry name" value="METALLOPROTEASE M41 FTSH"/>
    <property type="match status" value="1"/>
</dbReference>
<sequence length="100" mass="11293">MVTILGMSEIGPWSLRDSSAQSDVIMRMMARNYMSEKLAEDIDSAVKKLSDSLYEIALSHHEAMDKIVEMLLEKETIGGDEFQAILSNSLRSHRKTEFLA</sequence>
<dbReference type="EMBL" id="JAAMPC010000002">
    <property type="protein sequence ID" value="KAG2324975.1"/>
    <property type="molecule type" value="Genomic_DNA"/>
</dbReference>
<dbReference type="GO" id="GO:0006508">
    <property type="term" value="P:proteolysis"/>
    <property type="evidence" value="ECO:0007669"/>
    <property type="project" value="InterPro"/>
</dbReference>
<gene>
    <name evidence="4" type="ORF">Bca52824_007703</name>
</gene>
<dbReference type="GO" id="GO:0005524">
    <property type="term" value="F:ATP binding"/>
    <property type="evidence" value="ECO:0007669"/>
    <property type="project" value="InterPro"/>
</dbReference>
<dbReference type="AlphaFoldDB" id="A0A8X7W9T2"/>
<keyword evidence="1" id="KW-0809">Transit peptide</keyword>
<organism evidence="4 5">
    <name type="scientific">Brassica carinata</name>
    <name type="common">Ethiopian mustard</name>
    <name type="synonym">Abyssinian cabbage</name>
    <dbReference type="NCBI Taxonomy" id="52824"/>
    <lineage>
        <taxon>Eukaryota</taxon>
        <taxon>Viridiplantae</taxon>
        <taxon>Streptophyta</taxon>
        <taxon>Embryophyta</taxon>
        <taxon>Tracheophyta</taxon>
        <taxon>Spermatophyta</taxon>
        <taxon>Magnoliopsida</taxon>
        <taxon>eudicotyledons</taxon>
        <taxon>Gunneridae</taxon>
        <taxon>Pentapetalae</taxon>
        <taxon>rosids</taxon>
        <taxon>malvids</taxon>
        <taxon>Brassicales</taxon>
        <taxon>Brassicaceae</taxon>
        <taxon>Brassiceae</taxon>
        <taxon>Brassica</taxon>
    </lineage>
</organism>
<dbReference type="OrthoDB" id="1000557at2759"/>
<dbReference type="InterPro" id="IPR000642">
    <property type="entry name" value="Peptidase_M41"/>
</dbReference>
<evidence type="ECO:0000259" key="3">
    <source>
        <dbReference type="Pfam" id="PF01434"/>
    </source>
</evidence>
<dbReference type="PANTHER" id="PTHR23076:SF139">
    <property type="entry name" value="ATP-DEPENDENT ZINC METALLOPROTEASE FTSH 2, CHLOROPLASTIC"/>
    <property type="match status" value="1"/>
</dbReference>
<dbReference type="Proteomes" id="UP000886595">
    <property type="component" value="Unassembled WGS sequence"/>
</dbReference>
<evidence type="ECO:0000256" key="2">
    <source>
        <dbReference type="ARBA" id="ARBA00023136"/>
    </source>
</evidence>
<dbReference type="Gene3D" id="1.20.58.760">
    <property type="entry name" value="Peptidase M41"/>
    <property type="match status" value="1"/>
</dbReference>